<comment type="caution">
    <text evidence="1">The sequence shown here is derived from an EMBL/GenBank/DDBJ whole genome shotgun (WGS) entry which is preliminary data.</text>
</comment>
<proteinExistence type="predicted"/>
<dbReference type="RefSeq" id="WP_042543422.1">
    <property type="nucleotide sequence ID" value="NZ_JXSQ01000005.1"/>
</dbReference>
<protein>
    <submittedName>
        <fullName evidence="1">Uncharacterized protein</fullName>
    </submittedName>
</protein>
<dbReference type="EMBL" id="JXSQ01000005">
    <property type="protein sequence ID" value="KIP52942.1"/>
    <property type="molecule type" value="Genomic_DNA"/>
</dbReference>
<organism evidence="1 2">
    <name type="scientific">Leucobacter komagatae</name>
    <dbReference type="NCBI Taxonomy" id="55969"/>
    <lineage>
        <taxon>Bacteria</taxon>
        <taxon>Bacillati</taxon>
        <taxon>Actinomycetota</taxon>
        <taxon>Actinomycetes</taxon>
        <taxon>Micrococcales</taxon>
        <taxon>Microbacteriaceae</taxon>
        <taxon>Leucobacter</taxon>
    </lineage>
</organism>
<accession>A0A0D0IPE7</accession>
<dbReference type="AlphaFoldDB" id="A0A0D0IPE7"/>
<dbReference type="OrthoDB" id="4222103at2"/>
<evidence type="ECO:0000313" key="1">
    <source>
        <dbReference type="EMBL" id="KIP52942.1"/>
    </source>
</evidence>
<gene>
    <name evidence="1" type="ORF">SD72_05355</name>
</gene>
<evidence type="ECO:0000313" key="2">
    <source>
        <dbReference type="Proteomes" id="UP000032120"/>
    </source>
</evidence>
<name>A0A0D0IPE7_9MICO</name>
<dbReference type="Proteomes" id="UP000032120">
    <property type="component" value="Unassembled WGS sequence"/>
</dbReference>
<reference evidence="1 2" key="1">
    <citation type="submission" date="2015-01" db="EMBL/GenBank/DDBJ databases">
        <title>Draft genome sequence of Leucobacter komagatae strain VKM ST2845.</title>
        <authorList>
            <person name="Karlyshev A.V."/>
            <person name="Kudryashova E.B."/>
        </authorList>
    </citation>
    <scope>NUCLEOTIDE SEQUENCE [LARGE SCALE GENOMIC DNA]</scope>
    <source>
        <strain evidence="1 2">VKM ST2845</strain>
    </source>
</reference>
<sequence>MVHFRGTRADAMRYVEVDRSRTDAYYLCDAIGISYTGDSAWETDSLVIVGDQTTLSASTTAGQRATCRILLDGEREIAATTGEPGEALACEATAPAFAK</sequence>
<keyword evidence="2" id="KW-1185">Reference proteome</keyword>